<proteinExistence type="predicted"/>
<evidence type="ECO:0000313" key="2">
    <source>
        <dbReference type="Proteomes" id="UP000037446"/>
    </source>
</evidence>
<dbReference type="InterPro" id="IPR014543">
    <property type="entry name" value="UCP028291"/>
</dbReference>
<accession>A0A0L1KF93</accession>
<dbReference type="Gene3D" id="3.30.310.50">
    <property type="entry name" value="Alpha-D-phosphohexomutase, C-terminal domain"/>
    <property type="match status" value="1"/>
</dbReference>
<dbReference type="AlphaFoldDB" id="A0A0L1KF93"/>
<name>A0A0L1KF93_9SPHN</name>
<protein>
    <recommendedName>
        <fullName evidence="3">DUF2218 domain-containing protein</fullName>
    </recommendedName>
</protein>
<evidence type="ECO:0000313" key="1">
    <source>
        <dbReference type="EMBL" id="KNH02534.1"/>
    </source>
</evidence>
<gene>
    <name evidence="1" type="ORF">J121_314</name>
</gene>
<dbReference type="STRING" id="1306953.J121_314"/>
<sequence>MTVVSQARVPTPHARKYALQLGRHWQHNLAVEESGDMRRITFPRDARGAAWSGDALVTLQPEDGILLCRIEASEPGQLEGLKGAVERHVARFAFREDGLSYDWEDVASGEPGASE</sequence>
<dbReference type="RefSeq" id="WP_050599963.1">
    <property type="nucleotide sequence ID" value="NZ_JYNE01000022.1"/>
</dbReference>
<dbReference type="EMBL" id="JYNE01000022">
    <property type="protein sequence ID" value="KNH02534.1"/>
    <property type="molecule type" value="Genomic_DNA"/>
</dbReference>
<reference evidence="1" key="1">
    <citation type="submission" date="2015-02" db="EMBL/GenBank/DDBJ databases">
        <authorList>
            <person name="Chooi Y.-H."/>
        </authorList>
    </citation>
    <scope>NUCLEOTIDE SEQUENCE [LARGE SCALE GENOMIC DNA]</scope>
    <source>
        <strain evidence="1">LAMA 915</strain>
    </source>
</reference>
<organism evidence="1 2">
    <name type="scientific">Qipengyuania citrea LAMA 915</name>
    <dbReference type="NCBI Taxonomy" id="1306953"/>
    <lineage>
        <taxon>Bacteria</taxon>
        <taxon>Pseudomonadati</taxon>
        <taxon>Pseudomonadota</taxon>
        <taxon>Alphaproteobacteria</taxon>
        <taxon>Sphingomonadales</taxon>
        <taxon>Erythrobacteraceae</taxon>
        <taxon>Qipengyuania</taxon>
    </lineage>
</organism>
<evidence type="ECO:0008006" key="3">
    <source>
        <dbReference type="Google" id="ProtNLM"/>
    </source>
</evidence>
<comment type="caution">
    <text evidence="1">The sequence shown here is derived from an EMBL/GenBank/DDBJ whole genome shotgun (WGS) entry which is preliminary data.</text>
</comment>
<dbReference type="Pfam" id="PF09981">
    <property type="entry name" value="DUF2218"/>
    <property type="match status" value="1"/>
</dbReference>
<dbReference type="Proteomes" id="UP000037446">
    <property type="component" value="Unassembled WGS sequence"/>
</dbReference>
<dbReference type="PATRIC" id="fig|1306953.7.peg.318"/>